<feature type="transmembrane region" description="Helical" evidence="11">
    <location>
        <begin position="252"/>
        <end position="273"/>
    </location>
</feature>
<keyword evidence="14" id="KW-1185">Reference proteome</keyword>
<reference evidence="13" key="1">
    <citation type="submission" date="2020-12" db="EMBL/GenBank/DDBJ databases">
        <title>Metabolic potential, ecology and presence of endohyphal bacteria is reflected in genomic diversity of Mucoromycotina.</title>
        <authorList>
            <person name="Muszewska A."/>
            <person name="Okrasinska A."/>
            <person name="Steczkiewicz K."/>
            <person name="Drgas O."/>
            <person name="Orlowska M."/>
            <person name="Perlinska-Lenart U."/>
            <person name="Aleksandrzak-Piekarczyk T."/>
            <person name="Szatraj K."/>
            <person name="Zielenkiewicz U."/>
            <person name="Pilsyk S."/>
            <person name="Malc E."/>
            <person name="Mieczkowski P."/>
            <person name="Kruszewska J.S."/>
            <person name="Biernat P."/>
            <person name="Pawlowska J."/>
        </authorList>
    </citation>
    <scope>NUCLEOTIDE SEQUENCE</scope>
    <source>
        <strain evidence="13">WA0000067209</strain>
    </source>
</reference>
<dbReference type="GO" id="GO:0046513">
    <property type="term" value="P:ceramide biosynthetic process"/>
    <property type="evidence" value="ECO:0007669"/>
    <property type="project" value="InterPro"/>
</dbReference>
<sequence>MVSRSSSRFNRKRSARRASDKPYTLKEFTDYLAAHQIDAPLKVIVAILIGYLIGVPYFDRFIFITYQNPQTGLYGKGVGDIFFLFFYINVFTMLRAASMEYVLTPIAVAHVKSKRKRTRFAEQMWTVIYYSATFCVGTYLAYHSPYWFNTAEFWKGYPHVELTKLFKYYYLVQFSYWLQQIFVLQIEAPRKDYRELVLHHINTLLLISLSYSFNYTRIGNAVFVCMDLPDVLLALAKSFNYLDFRFICDSTFVAMLISWCYTRVYLYGCIIWSTATEPDLYVNFKLDPRNGSWFPYFAKYIILALEIGLFFLILFWTVMMFKVLAKVLLGSAAADERSEDEAEDEGLESEQGVVGTTSAIAHNSNMTPTKRK</sequence>
<protein>
    <recommendedName>
        <fullName evidence="12">TLC domain-containing protein</fullName>
    </recommendedName>
</protein>
<evidence type="ECO:0000256" key="6">
    <source>
        <dbReference type="ARBA" id="ARBA00022989"/>
    </source>
</evidence>
<evidence type="ECO:0000256" key="5">
    <source>
        <dbReference type="ARBA" id="ARBA00022824"/>
    </source>
</evidence>
<dbReference type="InterPro" id="IPR016439">
    <property type="entry name" value="Lag1/Lac1-like"/>
</dbReference>
<organism evidence="13 14">
    <name type="scientific">Mortierella isabellina</name>
    <name type="common">Filamentous fungus</name>
    <name type="synonym">Umbelopsis isabellina</name>
    <dbReference type="NCBI Taxonomy" id="91625"/>
    <lineage>
        <taxon>Eukaryota</taxon>
        <taxon>Fungi</taxon>
        <taxon>Fungi incertae sedis</taxon>
        <taxon>Mucoromycota</taxon>
        <taxon>Mucoromycotina</taxon>
        <taxon>Umbelopsidomycetes</taxon>
        <taxon>Umbelopsidales</taxon>
        <taxon>Umbelopsidaceae</taxon>
        <taxon>Umbelopsis</taxon>
    </lineage>
</organism>
<evidence type="ECO:0000313" key="13">
    <source>
        <dbReference type="EMBL" id="KAG2182365.1"/>
    </source>
</evidence>
<feature type="compositionally biased region" description="Polar residues" evidence="10">
    <location>
        <begin position="354"/>
        <end position="372"/>
    </location>
</feature>
<keyword evidence="5" id="KW-0256">Endoplasmic reticulum</keyword>
<evidence type="ECO:0000256" key="1">
    <source>
        <dbReference type="ARBA" id="ARBA00004477"/>
    </source>
</evidence>
<comment type="similarity">
    <text evidence="2">Belongs to the sphingosine N-acyltransferase family.</text>
</comment>
<dbReference type="Pfam" id="PF03798">
    <property type="entry name" value="TRAM_LAG1_CLN8"/>
    <property type="match status" value="1"/>
</dbReference>
<keyword evidence="8" id="KW-0325">Glycoprotein</keyword>
<evidence type="ECO:0000259" key="12">
    <source>
        <dbReference type="PROSITE" id="PS50922"/>
    </source>
</evidence>
<dbReference type="EMBL" id="JAEPQZ010000004">
    <property type="protein sequence ID" value="KAG2182365.1"/>
    <property type="molecule type" value="Genomic_DNA"/>
</dbReference>
<feature type="compositionally biased region" description="Acidic residues" evidence="10">
    <location>
        <begin position="337"/>
        <end position="348"/>
    </location>
</feature>
<dbReference type="OrthoDB" id="537032at2759"/>
<keyword evidence="4 9" id="KW-0812">Transmembrane</keyword>
<comment type="caution">
    <text evidence="13">The sequence shown here is derived from an EMBL/GenBank/DDBJ whole genome shotgun (WGS) entry which is preliminary data.</text>
</comment>
<name>A0A8H7PYR6_MORIS</name>
<dbReference type="SMART" id="SM00724">
    <property type="entry name" value="TLC"/>
    <property type="match status" value="1"/>
</dbReference>
<keyword evidence="7 9" id="KW-0472">Membrane</keyword>
<evidence type="ECO:0000256" key="8">
    <source>
        <dbReference type="ARBA" id="ARBA00023180"/>
    </source>
</evidence>
<keyword evidence="3" id="KW-0808">Transferase</keyword>
<dbReference type="PIRSF" id="PIRSF005225">
    <property type="entry name" value="LAG1_LAC1"/>
    <property type="match status" value="1"/>
</dbReference>
<dbReference type="AlphaFoldDB" id="A0A8H7PYR6"/>
<evidence type="ECO:0000256" key="11">
    <source>
        <dbReference type="SAM" id="Phobius"/>
    </source>
</evidence>
<dbReference type="PROSITE" id="PS50922">
    <property type="entry name" value="TLC"/>
    <property type="match status" value="1"/>
</dbReference>
<dbReference type="GO" id="GO:0050291">
    <property type="term" value="F:sphingosine N-acyltransferase activity"/>
    <property type="evidence" value="ECO:0007669"/>
    <property type="project" value="InterPro"/>
</dbReference>
<evidence type="ECO:0000256" key="2">
    <source>
        <dbReference type="ARBA" id="ARBA00009808"/>
    </source>
</evidence>
<evidence type="ECO:0000256" key="3">
    <source>
        <dbReference type="ARBA" id="ARBA00022679"/>
    </source>
</evidence>
<evidence type="ECO:0000256" key="4">
    <source>
        <dbReference type="ARBA" id="ARBA00022692"/>
    </source>
</evidence>
<evidence type="ECO:0000256" key="10">
    <source>
        <dbReference type="SAM" id="MobiDB-lite"/>
    </source>
</evidence>
<gene>
    <name evidence="13" type="ORF">INT43_007295</name>
</gene>
<feature type="transmembrane region" description="Helical" evidence="11">
    <location>
        <begin position="39"/>
        <end position="58"/>
    </location>
</feature>
<keyword evidence="6 11" id="KW-1133">Transmembrane helix</keyword>
<feature type="domain" description="TLC" evidence="12">
    <location>
        <begin position="115"/>
        <end position="329"/>
    </location>
</feature>
<feature type="region of interest" description="Disordered" evidence="10">
    <location>
        <begin position="336"/>
        <end position="372"/>
    </location>
</feature>
<dbReference type="PANTHER" id="PTHR12560">
    <property type="entry name" value="LONGEVITY ASSURANCE FACTOR 1 LAG1"/>
    <property type="match status" value="1"/>
</dbReference>
<evidence type="ECO:0000313" key="14">
    <source>
        <dbReference type="Proteomes" id="UP000654370"/>
    </source>
</evidence>
<proteinExistence type="inferred from homology"/>
<comment type="subcellular location">
    <subcellularLocation>
        <location evidence="1">Endoplasmic reticulum membrane</location>
        <topology evidence="1">Multi-pass membrane protein</topology>
    </subcellularLocation>
</comment>
<dbReference type="PANTHER" id="PTHR12560:SF11">
    <property type="entry name" value="CERAMIDE SYNTHASE LAC1-RELATED"/>
    <property type="match status" value="1"/>
</dbReference>
<dbReference type="InterPro" id="IPR006634">
    <property type="entry name" value="TLC-dom"/>
</dbReference>
<dbReference type="Proteomes" id="UP000654370">
    <property type="component" value="Unassembled WGS sequence"/>
</dbReference>
<evidence type="ECO:0000256" key="9">
    <source>
        <dbReference type="PROSITE-ProRule" id="PRU00205"/>
    </source>
</evidence>
<evidence type="ECO:0000256" key="7">
    <source>
        <dbReference type="ARBA" id="ARBA00023136"/>
    </source>
</evidence>
<feature type="transmembrane region" description="Helical" evidence="11">
    <location>
        <begin position="196"/>
        <end position="215"/>
    </location>
</feature>
<feature type="transmembrane region" description="Helical" evidence="11">
    <location>
        <begin position="293"/>
        <end position="316"/>
    </location>
</feature>
<feature type="transmembrane region" description="Helical" evidence="11">
    <location>
        <begin position="81"/>
        <end position="103"/>
    </location>
</feature>
<feature type="transmembrane region" description="Helical" evidence="11">
    <location>
        <begin position="124"/>
        <end position="148"/>
    </location>
</feature>
<dbReference type="GO" id="GO:0005789">
    <property type="term" value="C:endoplasmic reticulum membrane"/>
    <property type="evidence" value="ECO:0007669"/>
    <property type="project" value="UniProtKB-SubCell"/>
</dbReference>
<accession>A0A8H7PYR6</accession>